<dbReference type="STRING" id="75379.Tint_0030"/>
<dbReference type="BioCyc" id="TINT75379:TINT_RS00160-MONOMER"/>
<dbReference type="Gene3D" id="3.40.190.10">
    <property type="entry name" value="Periplasmic binding protein-like II"/>
    <property type="match status" value="2"/>
</dbReference>
<protein>
    <submittedName>
        <fullName evidence="2">Periplasmic solute-binding protein, putative</fullName>
    </submittedName>
</protein>
<organism evidence="2">
    <name type="scientific">Thiomonas intermedia (strain K12)</name>
    <name type="common">Thiobacillus intermedius</name>
    <dbReference type="NCBI Taxonomy" id="75379"/>
    <lineage>
        <taxon>Bacteria</taxon>
        <taxon>Pseudomonadati</taxon>
        <taxon>Pseudomonadota</taxon>
        <taxon>Betaproteobacteria</taxon>
        <taxon>Burkholderiales</taxon>
        <taxon>Thiomonas</taxon>
    </lineage>
</organism>
<evidence type="ECO:0000256" key="1">
    <source>
        <dbReference type="SAM" id="SignalP"/>
    </source>
</evidence>
<dbReference type="GO" id="GO:0030973">
    <property type="term" value="F:molybdate ion binding"/>
    <property type="evidence" value="ECO:0007669"/>
    <property type="project" value="TreeGrafter"/>
</dbReference>
<dbReference type="EMBL" id="CP002021">
    <property type="protein sequence ID" value="ADG29446.1"/>
    <property type="molecule type" value="Genomic_DNA"/>
</dbReference>
<dbReference type="eggNOG" id="COG0725">
    <property type="taxonomic scope" value="Bacteria"/>
</dbReference>
<feature type="signal peptide" evidence="1">
    <location>
        <begin position="1"/>
        <end position="26"/>
    </location>
</feature>
<dbReference type="SUPFAM" id="SSF53850">
    <property type="entry name" value="Periplasmic binding protein-like II"/>
    <property type="match status" value="1"/>
</dbReference>
<proteinExistence type="predicted"/>
<dbReference type="GO" id="GO:0015689">
    <property type="term" value="P:molybdate ion transport"/>
    <property type="evidence" value="ECO:0007669"/>
    <property type="project" value="TreeGrafter"/>
</dbReference>
<name>D5X2U8_THIK1</name>
<dbReference type="PANTHER" id="PTHR30632">
    <property type="entry name" value="MOLYBDATE-BINDING PERIPLASMIC PROTEIN"/>
    <property type="match status" value="1"/>
</dbReference>
<dbReference type="Pfam" id="PF13531">
    <property type="entry name" value="SBP_bac_11"/>
    <property type="match status" value="1"/>
</dbReference>
<dbReference type="AlphaFoldDB" id="D5X2U8"/>
<keyword evidence="1" id="KW-0732">Signal</keyword>
<dbReference type="KEGG" id="tin:Tint_0030"/>
<feature type="chain" id="PRO_5003079748" evidence="1">
    <location>
        <begin position="27"/>
        <end position="343"/>
    </location>
</feature>
<sequence length="343" mass="37107">MRRIPLATGTPLLAALLLALPVLAKAQQVQQADTGWQGKVHAPQYKETIFPPWQHGANNPALNKGLEFTVPEVNDLPDFHGDLDHPKLVIFVAGNYYFAMAPLVQAFEKEHPDFKGRVFYETLPPGILLKQMKAGGTITVGNMTWTVKPDVYAAGLKKIEAGIHDGVLTGKAISYVSNDLTIMVPKGNPAHITGLADLGKPGVTLSMPNPAWEGVARQIEASLKKAGGDALEQAVYDTKVKNGETTLTHIHHRQTPLYLMQGVAQAGVTWKSEAIFQEQAGHPISNVPIPADQNTTAIYAAAVVKGAAHPKAGLMWAEFLRSPTALKIFERYDFKPVSAHKPG</sequence>
<dbReference type="InterPro" id="IPR050682">
    <property type="entry name" value="ModA/WtpA"/>
</dbReference>
<dbReference type="HOGENOM" id="CLU_065753_0_0_4"/>
<accession>D5X2U8</accession>
<dbReference type="PANTHER" id="PTHR30632:SF0">
    <property type="entry name" value="SULFATE-BINDING PROTEIN"/>
    <property type="match status" value="1"/>
</dbReference>
<reference evidence="2" key="1">
    <citation type="submission" date="2010-04" db="EMBL/GenBank/DDBJ databases">
        <title>Complete sequence of Thiomonas intermedia K12.</title>
        <authorList>
            <consortium name="US DOE Joint Genome Institute"/>
            <person name="Lucas S."/>
            <person name="Copeland A."/>
            <person name="Lapidus A."/>
            <person name="Cheng J.-F."/>
            <person name="Bruce D."/>
            <person name="Goodwin L."/>
            <person name="Pitluck S."/>
            <person name="Davenport K."/>
            <person name="Detter J.C."/>
            <person name="Han C."/>
            <person name="Tapia R."/>
            <person name="Land M."/>
            <person name="Hauser L."/>
            <person name="Kyrpides N."/>
            <person name="Ovchinnikova G."/>
            <person name="Kerfeld C.A."/>
            <person name="Cannon G.C."/>
            <person name="Heinhorst S."/>
            <person name="Woyke T."/>
        </authorList>
    </citation>
    <scope>NUCLEOTIDE SEQUENCE [LARGE SCALE GENOMIC DNA]</scope>
    <source>
        <strain evidence="2">K12</strain>
    </source>
</reference>
<evidence type="ECO:0000313" key="2">
    <source>
        <dbReference type="EMBL" id="ADG29446.1"/>
    </source>
</evidence>
<gene>
    <name evidence="2" type="ordered locus">Tint_0030</name>
</gene>